<dbReference type="PANTHER" id="PTHR22594">
    <property type="entry name" value="ASPARTYL/LYSYL-TRNA SYNTHETASE"/>
    <property type="match status" value="1"/>
</dbReference>
<feature type="domain" description="Aminoacyl-transfer RNA synthetases class-II family profile" evidence="7">
    <location>
        <begin position="6"/>
        <end position="287"/>
    </location>
</feature>
<feature type="non-terminal residue" evidence="8">
    <location>
        <position position="287"/>
    </location>
</feature>
<evidence type="ECO:0000313" key="8">
    <source>
        <dbReference type="EMBL" id="SVD41369.1"/>
    </source>
</evidence>
<dbReference type="Gene3D" id="3.30.930.10">
    <property type="entry name" value="Bira Bifunctional Protein, Domain 2"/>
    <property type="match status" value="1"/>
</dbReference>
<evidence type="ECO:0000256" key="3">
    <source>
        <dbReference type="ARBA" id="ARBA00022741"/>
    </source>
</evidence>
<evidence type="ECO:0000256" key="5">
    <source>
        <dbReference type="ARBA" id="ARBA00022917"/>
    </source>
</evidence>
<dbReference type="InterPro" id="IPR029351">
    <property type="entry name" value="GAD_dom"/>
</dbReference>
<evidence type="ECO:0000256" key="1">
    <source>
        <dbReference type="ARBA" id="ARBA00006303"/>
    </source>
</evidence>
<keyword evidence="5" id="KW-0648">Protein biosynthesis</keyword>
<dbReference type="SUPFAM" id="SSF55261">
    <property type="entry name" value="GAD domain-like"/>
    <property type="match status" value="1"/>
</dbReference>
<dbReference type="InterPro" id="IPR002312">
    <property type="entry name" value="Asp/Asn-tRNA-synth_IIb"/>
</dbReference>
<dbReference type="GO" id="GO:0005737">
    <property type="term" value="C:cytoplasm"/>
    <property type="evidence" value="ECO:0007669"/>
    <property type="project" value="InterPro"/>
</dbReference>
<gene>
    <name evidence="8" type="ORF">METZ01_LOCUS394223</name>
</gene>
<evidence type="ECO:0000256" key="6">
    <source>
        <dbReference type="ARBA" id="ARBA00023146"/>
    </source>
</evidence>
<accession>A0A382V4E8</accession>
<dbReference type="InterPro" id="IPR006195">
    <property type="entry name" value="aa-tRNA-synth_II"/>
</dbReference>
<proteinExistence type="inferred from homology"/>
<dbReference type="GO" id="GO:0005524">
    <property type="term" value="F:ATP binding"/>
    <property type="evidence" value="ECO:0007669"/>
    <property type="project" value="UniProtKB-KW"/>
</dbReference>
<dbReference type="GO" id="GO:0006422">
    <property type="term" value="P:aspartyl-tRNA aminoacylation"/>
    <property type="evidence" value="ECO:0007669"/>
    <property type="project" value="TreeGrafter"/>
</dbReference>
<dbReference type="PANTHER" id="PTHR22594:SF5">
    <property type="entry name" value="ASPARTATE--TRNA LIGASE, MITOCHONDRIAL"/>
    <property type="match status" value="1"/>
</dbReference>
<keyword evidence="4" id="KW-0067">ATP-binding</keyword>
<dbReference type="InterPro" id="IPR045864">
    <property type="entry name" value="aa-tRNA-synth_II/BPL/LPL"/>
</dbReference>
<evidence type="ECO:0000259" key="7">
    <source>
        <dbReference type="PROSITE" id="PS50862"/>
    </source>
</evidence>
<dbReference type="GO" id="GO:0004815">
    <property type="term" value="F:aspartate-tRNA ligase activity"/>
    <property type="evidence" value="ECO:0007669"/>
    <property type="project" value="TreeGrafter"/>
</dbReference>
<dbReference type="Pfam" id="PF00152">
    <property type="entry name" value="tRNA-synt_2"/>
    <property type="match status" value="1"/>
</dbReference>
<evidence type="ECO:0000256" key="4">
    <source>
        <dbReference type="ARBA" id="ARBA00022840"/>
    </source>
</evidence>
<dbReference type="EMBL" id="UINC01149103">
    <property type="protein sequence ID" value="SVD41369.1"/>
    <property type="molecule type" value="Genomic_DNA"/>
</dbReference>
<evidence type="ECO:0000256" key="2">
    <source>
        <dbReference type="ARBA" id="ARBA00022598"/>
    </source>
</evidence>
<sequence>DMQEKLRIRSRVSHFVRNFLSRHDYVDLETPVLTKATPGGARDYRVPSRVHPGQFYALPQSPQIFKQLLMISGFDRYYQIARCFRDEDLRADRQPEFTQVDIEASFVDEAYIMALAEDMLIRVFDEVIDVQLEPFTVLTYADAMQHYGTDRPDLRFGLGLIDIADLMTEVEFKVFGVPAKDIDSRVVALRLPNGDRLSRKNIDDLTSFVGIYGAKGLAYIRVNDISAGVSGLQSPILKFLPESVVNELLARLQAENGDLIFFGADKANVVNDSMAALRNKLATDLDL</sequence>
<dbReference type="Pfam" id="PF02938">
    <property type="entry name" value="GAD"/>
    <property type="match status" value="1"/>
</dbReference>
<reference evidence="8" key="1">
    <citation type="submission" date="2018-05" db="EMBL/GenBank/DDBJ databases">
        <authorList>
            <person name="Lanie J.A."/>
            <person name="Ng W.-L."/>
            <person name="Kazmierczak K.M."/>
            <person name="Andrzejewski T.M."/>
            <person name="Davidsen T.M."/>
            <person name="Wayne K.J."/>
            <person name="Tettelin H."/>
            <person name="Glass J.I."/>
            <person name="Rusch D."/>
            <person name="Podicherti R."/>
            <person name="Tsui H.-C.T."/>
            <person name="Winkler M.E."/>
        </authorList>
    </citation>
    <scope>NUCLEOTIDE SEQUENCE</scope>
</reference>
<dbReference type="PROSITE" id="PS50862">
    <property type="entry name" value="AA_TRNA_LIGASE_II"/>
    <property type="match status" value="1"/>
</dbReference>
<dbReference type="SUPFAM" id="SSF55681">
    <property type="entry name" value="Class II aaRS and biotin synthetases"/>
    <property type="match status" value="1"/>
</dbReference>
<dbReference type="InterPro" id="IPR004364">
    <property type="entry name" value="Aa-tRNA-synt_II"/>
</dbReference>
<protein>
    <recommendedName>
        <fullName evidence="7">Aminoacyl-transfer RNA synthetases class-II family profile domain-containing protein</fullName>
    </recommendedName>
</protein>
<keyword evidence="6" id="KW-0030">Aminoacyl-tRNA synthetase</keyword>
<dbReference type="InterPro" id="IPR004115">
    <property type="entry name" value="GAD-like_sf"/>
</dbReference>
<organism evidence="8">
    <name type="scientific">marine metagenome</name>
    <dbReference type="NCBI Taxonomy" id="408172"/>
    <lineage>
        <taxon>unclassified sequences</taxon>
        <taxon>metagenomes</taxon>
        <taxon>ecological metagenomes</taxon>
    </lineage>
</organism>
<feature type="non-terminal residue" evidence="8">
    <location>
        <position position="1"/>
    </location>
</feature>
<name>A0A382V4E8_9ZZZZ</name>
<keyword evidence="2" id="KW-0436">Ligase</keyword>
<keyword evidence="3" id="KW-0547">Nucleotide-binding</keyword>
<comment type="similarity">
    <text evidence="1">Belongs to the class-II aminoacyl-tRNA synthetase family. Type 1 subfamily.</text>
</comment>
<dbReference type="PRINTS" id="PR01042">
    <property type="entry name" value="TRNASYNTHASP"/>
</dbReference>
<dbReference type="AlphaFoldDB" id="A0A382V4E8"/>